<protein>
    <recommendedName>
        <fullName evidence="3">Peptidase S1 domain-containing protein</fullName>
    </recommendedName>
</protein>
<gene>
    <name evidence="1" type="ORF">PHACADRAFT_52020</name>
</gene>
<keyword evidence="2" id="KW-1185">Reference proteome</keyword>
<feature type="non-terminal residue" evidence="1">
    <location>
        <position position="120"/>
    </location>
</feature>
<accession>K5VC90</accession>
<dbReference type="AlphaFoldDB" id="K5VC90"/>
<evidence type="ECO:0008006" key="3">
    <source>
        <dbReference type="Google" id="ProtNLM"/>
    </source>
</evidence>
<reference evidence="1 2" key="1">
    <citation type="journal article" date="2012" name="BMC Genomics">
        <title>Comparative genomics of the white-rot fungi, Phanerochaete carnosa and P. chrysosporium, to elucidate the genetic basis of the distinct wood types they colonize.</title>
        <authorList>
            <person name="Suzuki H."/>
            <person name="MacDonald J."/>
            <person name="Syed K."/>
            <person name="Salamov A."/>
            <person name="Hori C."/>
            <person name="Aerts A."/>
            <person name="Henrissat B."/>
            <person name="Wiebenga A."/>
            <person name="vanKuyk P.A."/>
            <person name="Barry K."/>
            <person name="Lindquist E."/>
            <person name="LaButti K."/>
            <person name="Lapidus A."/>
            <person name="Lucas S."/>
            <person name="Coutinho P."/>
            <person name="Gong Y."/>
            <person name="Samejima M."/>
            <person name="Mahadevan R."/>
            <person name="Abou-Zaid M."/>
            <person name="de Vries R.P."/>
            <person name="Igarashi K."/>
            <person name="Yadav J.S."/>
            <person name="Grigoriev I.V."/>
            <person name="Master E.R."/>
        </authorList>
    </citation>
    <scope>NUCLEOTIDE SEQUENCE [LARGE SCALE GENOMIC DNA]</scope>
    <source>
        <strain evidence="1 2">HHB-10118-sp</strain>
    </source>
</reference>
<proteinExistence type="predicted"/>
<dbReference type="Proteomes" id="UP000008370">
    <property type="component" value="Unassembled WGS sequence"/>
</dbReference>
<dbReference type="InParanoid" id="K5VC90"/>
<dbReference type="EMBL" id="JH930801">
    <property type="protein sequence ID" value="EKM48708.1"/>
    <property type="molecule type" value="Genomic_DNA"/>
</dbReference>
<evidence type="ECO:0000313" key="2">
    <source>
        <dbReference type="Proteomes" id="UP000008370"/>
    </source>
</evidence>
<name>K5VC90_PHACS</name>
<dbReference type="KEGG" id="pco:PHACADRAFT_52020"/>
<dbReference type="HOGENOM" id="CLU_139515_0_0_1"/>
<sequence>MMRPNFANLKSFEYPDDYLLKLKGIIHDEEMKHPASSDENNDRCLMVIKRGRATGLTIGRANEICSYVREGYSKYGVYGTSKEWTIIPCDSKHGPFSLAGDSGSVIVDGQGRIGGLLTGG</sequence>
<dbReference type="GeneID" id="18919969"/>
<evidence type="ECO:0000313" key="1">
    <source>
        <dbReference type="EMBL" id="EKM48708.1"/>
    </source>
</evidence>
<dbReference type="RefSeq" id="XP_007402739.1">
    <property type="nucleotide sequence ID" value="XM_007402677.1"/>
</dbReference>
<dbReference type="STRING" id="650164.K5VC90"/>
<organism evidence="1 2">
    <name type="scientific">Phanerochaete carnosa (strain HHB-10118-sp)</name>
    <name type="common">White-rot fungus</name>
    <name type="synonym">Peniophora carnosa</name>
    <dbReference type="NCBI Taxonomy" id="650164"/>
    <lineage>
        <taxon>Eukaryota</taxon>
        <taxon>Fungi</taxon>
        <taxon>Dikarya</taxon>
        <taxon>Basidiomycota</taxon>
        <taxon>Agaricomycotina</taxon>
        <taxon>Agaricomycetes</taxon>
        <taxon>Polyporales</taxon>
        <taxon>Phanerochaetaceae</taxon>
        <taxon>Phanerochaete</taxon>
    </lineage>
</organism>
<dbReference type="OrthoDB" id="3215905at2759"/>